<dbReference type="EMBL" id="WUQX01000001">
    <property type="protein sequence ID" value="MXP78176.1"/>
    <property type="molecule type" value="Genomic_DNA"/>
</dbReference>
<dbReference type="Proteomes" id="UP000460412">
    <property type="component" value="Unassembled WGS sequence"/>
</dbReference>
<name>A0A7X3SL96_9FIRM</name>
<dbReference type="AlphaFoldDB" id="A0A7X3SL96"/>
<reference evidence="1 2" key="1">
    <citation type="submission" date="2019-12" db="EMBL/GenBank/DDBJ databases">
        <title>Sporaefaciens musculi gen. nov., sp. nov., a novel bacterium isolated from the caecum of an obese mouse.</title>
        <authorList>
            <person name="Rasmussen T.S."/>
            <person name="Streidl T."/>
            <person name="Hitch T.C.A."/>
            <person name="Wortmann E."/>
            <person name="Deptula P."/>
            <person name="Hansen M."/>
            <person name="Nielsen D.S."/>
            <person name="Clavel T."/>
            <person name="Vogensen F.K."/>
        </authorList>
    </citation>
    <scope>NUCLEOTIDE SEQUENCE [LARGE SCALE GENOMIC DNA]</scope>
    <source>
        <strain evidence="1 2">WCA-9-b2</strain>
    </source>
</reference>
<comment type="caution">
    <text evidence="1">The sequence shown here is derived from an EMBL/GenBank/DDBJ whole genome shotgun (WGS) entry which is preliminary data.</text>
</comment>
<proteinExistence type="predicted"/>
<accession>A0A7X3SL96</accession>
<evidence type="ECO:0000313" key="2">
    <source>
        <dbReference type="Proteomes" id="UP000460412"/>
    </source>
</evidence>
<organism evidence="1 2">
    <name type="scientific">Sporofaciens musculi</name>
    <dbReference type="NCBI Taxonomy" id="2681861"/>
    <lineage>
        <taxon>Bacteria</taxon>
        <taxon>Bacillati</taxon>
        <taxon>Bacillota</taxon>
        <taxon>Clostridia</taxon>
        <taxon>Lachnospirales</taxon>
        <taxon>Lachnospiraceae</taxon>
        <taxon>Sporofaciens</taxon>
    </lineage>
</organism>
<sequence length="109" mass="12817">MLQDQLKETDVPWPDDLLWDTLVKFQRYPFHTAKNLEFFYIIKGNEMFVTRKDKSITRASVMMAFHKALELGRIVTGPKKLGTFGASYLYPVFREIGVIIEARADYKYF</sequence>
<keyword evidence="2" id="KW-1185">Reference proteome</keyword>
<protein>
    <submittedName>
        <fullName evidence="1">Uncharacterized protein</fullName>
    </submittedName>
</protein>
<gene>
    <name evidence="1" type="ORF">GN277_23300</name>
</gene>
<evidence type="ECO:0000313" key="1">
    <source>
        <dbReference type="EMBL" id="MXP78176.1"/>
    </source>
</evidence>